<evidence type="ECO:0000256" key="2">
    <source>
        <dbReference type="ARBA" id="ARBA00022448"/>
    </source>
</evidence>
<feature type="transmembrane region" description="Helical" evidence="9">
    <location>
        <begin position="32"/>
        <end position="53"/>
    </location>
</feature>
<dbReference type="InterPro" id="IPR055348">
    <property type="entry name" value="DctQ"/>
</dbReference>
<keyword evidence="3" id="KW-1003">Cell membrane</keyword>
<dbReference type="Pfam" id="PF04290">
    <property type="entry name" value="DctQ"/>
    <property type="match status" value="1"/>
</dbReference>
<organism evidence="11 12">
    <name type="scientific">Inmirania thermothiophila</name>
    <dbReference type="NCBI Taxonomy" id="1750597"/>
    <lineage>
        <taxon>Bacteria</taxon>
        <taxon>Pseudomonadati</taxon>
        <taxon>Pseudomonadota</taxon>
        <taxon>Gammaproteobacteria</taxon>
        <taxon>Chromatiales</taxon>
        <taxon>Ectothiorhodospiraceae</taxon>
        <taxon>Inmirania</taxon>
    </lineage>
</organism>
<evidence type="ECO:0000256" key="6">
    <source>
        <dbReference type="ARBA" id="ARBA00022989"/>
    </source>
</evidence>
<evidence type="ECO:0000256" key="3">
    <source>
        <dbReference type="ARBA" id="ARBA00022475"/>
    </source>
</evidence>
<keyword evidence="7 9" id="KW-0472">Membrane</keyword>
<dbReference type="RefSeq" id="WP_123401385.1">
    <property type="nucleotide sequence ID" value="NZ_RJVI01000002.1"/>
</dbReference>
<dbReference type="GO" id="GO:0022857">
    <property type="term" value="F:transmembrane transporter activity"/>
    <property type="evidence" value="ECO:0007669"/>
    <property type="project" value="UniProtKB-UniRule"/>
</dbReference>
<reference evidence="11 12" key="1">
    <citation type="submission" date="2018-11" db="EMBL/GenBank/DDBJ databases">
        <title>Genomic Encyclopedia of Type Strains, Phase IV (KMG-IV): sequencing the most valuable type-strain genomes for metagenomic binning, comparative biology and taxonomic classification.</title>
        <authorList>
            <person name="Goeker M."/>
        </authorList>
    </citation>
    <scope>NUCLEOTIDE SEQUENCE [LARGE SCALE GENOMIC DNA]</scope>
    <source>
        <strain evidence="11 12">DSM 100275</strain>
    </source>
</reference>
<comment type="similarity">
    <text evidence="8 9">Belongs to the TRAP transporter small permease family.</text>
</comment>
<evidence type="ECO:0000256" key="5">
    <source>
        <dbReference type="ARBA" id="ARBA00022692"/>
    </source>
</evidence>
<evidence type="ECO:0000259" key="10">
    <source>
        <dbReference type="Pfam" id="PF04290"/>
    </source>
</evidence>
<evidence type="ECO:0000256" key="9">
    <source>
        <dbReference type="RuleBase" id="RU369079"/>
    </source>
</evidence>
<keyword evidence="5 9" id="KW-0812">Transmembrane</keyword>
<dbReference type="OrthoDB" id="9791324at2"/>
<evidence type="ECO:0000256" key="1">
    <source>
        <dbReference type="ARBA" id="ARBA00004429"/>
    </source>
</evidence>
<evidence type="ECO:0000256" key="8">
    <source>
        <dbReference type="ARBA" id="ARBA00038436"/>
    </source>
</evidence>
<evidence type="ECO:0000256" key="7">
    <source>
        <dbReference type="ARBA" id="ARBA00023136"/>
    </source>
</evidence>
<keyword evidence="6 9" id="KW-1133">Transmembrane helix</keyword>
<gene>
    <name evidence="11" type="ORF">EDC57_1645</name>
</gene>
<name>A0A3N1Y0T3_9GAMM</name>
<feature type="transmembrane region" description="Helical" evidence="9">
    <location>
        <begin position="104"/>
        <end position="125"/>
    </location>
</feature>
<dbReference type="PANTHER" id="PTHR35011:SF2">
    <property type="entry name" value="2,3-DIKETO-L-GULONATE TRAP TRANSPORTER SMALL PERMEASE PROTEIN YIAM"/>
    <property type="match status" value="1"/>
</dbReference>
<evidence type="ECO:0000313" key="12">
    <source>
        <dbReference type="Proteomes" id="UP000276634"/>
    </source>
</evidence>
<protein>
    <recommendedName>
        <fullName evidence="9">TRAP transporter small permease protein</fullName>
    </recommendedName>
</protein>
<keyword evidence="4 9" id="KW-0997">Cell inner membrane</keyword>
<dbReference type="AlphaFoldDB" id="A0A3N1Y0T3"/>
<dbReference type="EMBL" id="RJVI01000002">
    <property type="protein sequence ID" value="ROR32444.1"/>
    <property type="molecule type" value="Genomic_DNA"/>
</dbReference>
<feature type="transmembrane region" description="Helical" evidence="9">
    <location>
        <begin position="65"/>
        <end position="83"/>
    </location>
</feature>
<dbReference type="InterPro" id="IPR007387">
    <property type="entry name" value="TRAP_DctQ"/>
</dbReference>
<dbReference type="GO" id="GO:0015740">
    <property type="term" value="P:C4-dicarboxylate transport"/>
    <property type="evidence" value="ECO:0007669"/>
    <property type="project" value="TreeGrafter"/>
</dbReference>
<feature type="transmembrane region" description="Helical" evidence="9">
    <location>
        <begin position="148"/>
        <end position="168"/>
    </location>
</feature>
<comment type="subcellular location">
    <subcellularLocation>
        <location evidence="1 9">Cell inner membrane</location>
        <topology evidence="1 9">Multi-pass membrane protein</topology>
    </subcellularLocation>
</comment>
<evidence type="ECO:0000313" key="11">
    <source>
        <dbReference type="EMBL" id="ROR32444.1"/>
    </source>
</evidence>
<dbReference type="PANTHER" id="PTHR35011">
    <property type="entry name" value="2,3-DIKETO-L-GULONATE TRAP TRANSPORTER SMALL PERMEASE PROTEIN YIAM"/>
    <property type="match status" value="1"/>
</dbReference>
<comment type="caution">
    <text evidence="11">The sequence shown here is derived from an EMBL/GenBank/DDBJ whole genome shotgun (WGS) entry which is preliminary data.</text>
</comment>
<sequence length="177" mass="18646">MSTRAPCAPWWPGAREAGESRLLRALAWAEDAVLVLTLGLLVGLGAAAMALRNLGLDGLAWAEPAARQVVLWLVFLGAVVAAREDRHIAIEVLARALPARWEDAGAGFARLFAAAASAAVAWHAARLGWMERGAGGGGAVPLALQDGVMVAAFALIAFHYLLHALGRLRCLVRGRSR</sequence>
<accession>A0A3N1Y0T3</accession>
<evidence type="ECO:0000256" key="4">
    <source>
        <dbReference type="ARBA" id="ARBA00022519"/>
    </source>
</evidence>
<feature type="domain" description="Tripartite ATP-independent periplasmic transporters DctQ component" evidence="10">
    <location>
        <begin position="42"/>
        <end position="169"/>
    </location>
</feature>
<keyword evidence="2 9" id="KW-0813">Transport</keyword>
<comment type="function">
    <text evidence="9">Part of the tripartite ATP-independent periplasmic (TRAP) transport system.</text>
</comment>
<dbReference type="Proteomes" id="UP000276634">
    <property type="component" value="Unassembled WGS sequence"/>
</dbReference>
<proteinExistence type="inferred from homology"/>
<keyword evidence="12" id="KW-1185">Reference proteome</keyword>
<dbReference type="GO" id="GO:0005886">
    <property type="term" value="C:plasma membrane"/>
    <property type="evidence" value="ECO:0007669"/>
    <property type="project" value="UniProtKB-SubCell"/>
</dbReference>
<comment type="subunit">
    <text evidence="9">The complex comprises the extracytoplasmic solute receptor protein and the two transmembrane proteins.</text>
</comment>